<dbReference type="EMBL" id="KV454018">
    <property type="protein sequence ID" value="ODV93399.1"/>
    <property type="molecule type" value="Genomic_DNA"/>
</dbReference>
<dbReference type="CDD" id="cd17782">
    <property type="entry name" value="CBS_pair_MUG70_2"/>
    <property type="match status" value="1"/>
</dbReference>
<evidence type="ECO:0000259" key="6">
    <source>
        <dbReference type="PROSITE" id="PS51371"/>
    </source>
</evidence>
<dbReference type="Proteomes" id="UP000094236">
    <property type="component" value="Unassembled WGS sequence"/>
</dbReference>
<feature type="region of interest" description="Disordered" evidence="4">
    <location>
        <begin position="566"/>
        <end position="599"/>
    </location>
</feature>
<dbReference type="InterPro" id="IPR051462">
    <property type="entry name" value="CBS_domain-containing"/>
</dbReference>
<feature type="coiled-coil region" evidence="3">
    <location>
        <begin position="204"/>
        <end position="231"/>
    </location>
</feature>
<dbReference type="InterPro" id="IPR000644">
    <property type="entry name" value="CBS_dom"/>
</dbReference>
<evidence type="ECO:0000313" key="7">
    <source>
        <dbReference type="EMBL" id="ODV93399.1"/>
    </source>
</evidence>
<keyword evidence="5" id="KW-0472">Membrane</keyword>
<dbReference type="PROSITE" id="PS51371">
    <property type="entry name" value="CBS"/>
    <property type="match status" value="4"/>
</dbReference>
<feature type="region of interest" description="Disordered" evidence="4">
    <location>
        <begin position="1"/>
        <end position="88"/>
    </location>
</feature>
<dbReference type="Pfam" id="PF00571">
    <property type="entry name" value="CBS"/>
    <property type="match status" value="4"/>
</dbReference>
<gene>
    <name evidence="7" type="ORF">PACTADRAFT_51994</name>
</gene>
<keyword evidence="5" id="KW-0812">Transmembrane</keyword>
<evidence type="ECO:0000256" key="5">
    <source>
        <dbReference type="SAM" id="Phobius"/>
    </source>
</evidence>
<keyword evidence="2" id="KW-0129">CBS domain</keyword>
<feature type="compositionally biased region" description="Low complexity" evidence="4">
    <location>
        <begin position="396"/>
        <end position="406"/>
    </location>
</feature>
<feature type="transmembrane region" description="Helical" evidence="5">
    <location>
        <begin position="688"/>
        <end position="707"/>
    </location>
</feature>
<feature type="region of interest" description="Disordered" evidence="4">
    <location>
        <begin position="472"/>
        <end position="508"/>
    </location>
</feature>
<feature type="domain" description="CBS" evidence="6">
    <location>
        <begin position="90"/>
        <end position="149"/>
    </location>
</feature>
<dbReference type="CDD" id="cd17781">
    <property type="entry name" value="CBS_pair_MUG70_1"/>
    <property type="match status" value="1"/>
</dbReference>
<name>A0A1E4TNV1_PACTA</name>
<dbReference type="STRING" id="669874.A0A1E4TNV1"/>
<sequence>MSNRSPRRSQSALSNITNNSGNNININNGNNAMINPPDMNDSRKRQSKRDEAIRRKIENDLKKKRNSVQQVTSPSKKKFKSTSPGSVLSLKPSEPIICKPNLTVYEASQIMSIKKENCVLVVNDEDELLGIFTAKDLAFRIVGSNLNANTTTVDQIMTPNPMCCKTTTLASDALNLMVSKGFRHLPIVNEANQIVSVLDITKCYNEAMLKLERMYENNKKLQDALEGVNNEIGGSTIGSQSLQIIQYFEDLKSLIEGPTLNDVLDESTVPVYIDIKATANDAAILMKNNRTTAVLVKDSKNNDEVTGIFTSKDVVLRVIAAGLDPKTCSVIRVMTPKPDYASSNLSIHQALRKMFDGRYLNLPVIDDESNEIIGIVEVLKLTYATLDQIKSMQNLNSGSGSAASGVNGNGQGLSSSTNNSARDDEKEGPAWNKFWTSLDNDSESLHSVNSDSHSHSHYTQHLDATTSELAQFTGDIGPSDSVSGTGLPASKLNRTLLPTPESESRHSHTADSIVKEIDFDNPFHFKFKSPVGRVHRISFKPSEGFNKLKEIISSKLNKQELLSFTNEEEIEEEEEEQQQQQPKKQVANGKEGEGEEEAVPVSAYDKVDFAISYIDDEADIVAITNDEDLFQCVSISKHLRREKTDLFIHKHDEAPVTYEFVKKDKKNGIETTTGGLNDNDIFGIPNHLLLPSALVALAASIVVVFTFSRK</sequence>
<feature type="domain" description="CBS" evidence="6">
    <location>
        <begin position="334"/>
        <end position="391"/>
    </location>
</feature>
<proteinExistence type="predicted"/>
<evidence type="ECO:0000313" key="8">
    <source>
        <dbReference type="Proteomes" id="UP000094236"/>
    </source>
</evidence>
<dbReference type="SMART" id="SM00116">
    <property type="entry name" value="CBS"/>
    <property type="match status" value="4"/>
</dbReference>
<dbReference type="Gene3D" id="3.10.580.10">
    <property type="entry name" value="CBS-domain"/>
    <property type="match status" value="2"/>
</dbReference>
<evidence type="ECO:0000256" key="1">
    <source>
        <dbReference type="ARBA" id="ARBA00022737"/>
    </source>
</evidence>
<reference evidence="8" key="1">
    <citation type="submission" date="2016-05" db="EMBL/GenBank/DDBJ databases">
        <title>Comparative genomics of biotechnologically important yeasts.</title>
        <authorList>
            <consortium name="DOE Joint Genome Institute"/>
            <person name="Riley R."/>
            <person name="Haridas S."/>
            <person name="Wolfe K.H."/>
            <person name="Lopes M.R."/>
            <person name="Hittinger C.T."/>
            <person name="Goker M."/>
            <person name="Salamov A."/>
            <person name="Wisecaver J."/>
            <person name="Long T.M."/>
            <person name="Aerts A.L."/>
            <person name="Barry K."/>
            <person name="Choi C."/>
            <person name="Clum A."/>
            <person name="Coughlan A.Y."/>
            <person name="Deshpande S."/>
            <person name="Douglass A.P."/>
            <person name="Hanson S.J."/>
            <person name="Klenk H.-P."/>
            <person name="Labutti K."/>
            <person name="Lapidus A."/>
            <person name="Lindquist E."/>
            <person name="Lipzen A."/>
            <person name="Meier-Kolthoff J.P."/>
            <person name="Ohm R.A."/>
            <person name="Otillar R.P."/>
            <person name="Pangilinan J."/>
            <person name="Peng Y."/>
            <person name="Rokas A."/>
            <person name="Rosa C.A."/>
            <person name="Scheuner C."/>
            <person name="Sibirny A.A."/>
            <person name="Slot J.C."/>
            <person name="Stielow J.B."/>
            <person name="Sun H."/>
            <person name="Kurtzman C.P."/>
            <person name="Blackwell M."/>
            <person name="Grigoriev I.V."/>
            <person name="Jeffries T.W."/>
        </authorList>
    </citation>
    <scope>NUCLEOTIDE SEQUENCE [LARGE SCALE GENOMIC DNA]</scope>
    <source>
        <strain evidence="8">NRRL Y-2460</strain>
    </source>
</reference>
<evidence type="ECO:0000256" key="3">
    <source>
        <dbReference type="SAM" id="Coils"/>
    </source>
</evidence>
<organism evidence="7 8">
    <name type="scientific">Pachysolen tannophilus NRRL Y-2460</name>
    <dbReference type="NCBI Taxonomy" id="669874"/>
    <lineage>
        <taxon>Eukaryota</taxon>
        <taxon>Fungi</taxon>
        <taxon>Dikarya</taxon>
        <taxon>Ascomycota</taxon>
        <taxon>Saccharomycotina</taxon>
        <taxon>Pichiomycetes</taxon>
        <taxon>Pachysolenaceae</taxon>
        <taxon>Pachysolen</taxon>
    </lineage>
</organism>
<keyword evidence="8" id="KW-1185">Reference proteome</keyword>
<feature type="domain" description="CBS" evidence="6">
    <location>
        <begin position="266"/>
        <end position="325"/>
    </location>
</feature>
<feature type="domain" description="CBS" evidence="6">
    <location>
        <begin position="157"/>
        <end position="213"/>
    </location>
</feature>
<dbReference type="InterPro" id="IPR000270">
    <property type="entry name" value="PB1_dom"/>
</dbReference>
<feature type="compositionally biased region" description="Acidic residues" evidence="4">
    <location>
        <begin position="566"/>
        <end position="577"/>
    </location>
</feature>
<keyword evidence="5" id="KW-1133">Transmembrane helix</keyword>
<dbReference type="SUPFAM" id="SSF54631">
    <property type="entry name" value="CBS-domain pair"/>
    <property type="match status" value="2"/>
</dbReference>
<keyword evidence="3" id="KW-0175">Coiled coil</keyword>
<feature type="compositionally biased region" description="Basic and acidic residues" evidence="4">
    <location>
        <begin position="40"/>
        <end position="61"/>
    </location>
</feature>
<evidence type="ECO:0000256" key="4">
    <source>
        <dbReference type="SAM" id="MobiDB-lite"/>
    </source>
</evidence>
<dbReference type="InterPro" id="IPR046342">
    <property type="entry name" value="CBS_dom_sf"/>
</dbReference>
<dbReference type="Pfam" id="PF00564">
    <property type="entry name" value="PB1"/>
    <property type="match status" value="1"/>
</dbReference>
<feature type="region of interest" description="Disordered" evidence="4">
    <location>
        <begin position="396"/>
        <end position="428"/>
    </location>
</feature>
<keyword evidence="1" id="KW-0677">Repeat</keyword>
<accession>A0A1E4TNV1</accession>
<dbReference type="PANTHER" id="PTHR48108:SF26">
    <property type="entry name" value="CBS DOMAIN-CONTAINING PROTEIN DDB_G0289609"/>
    <property type="match status" value="1"/>
</dbReference>
<protein>
    <recommendedName>
        <fullName evidence="6">CBS domain-containing protein</fullName>
    </recommendedName>
</protein>
<feature type="compositionally biased region" description="Polar residues" evidence="4">
    <location>
        <begin position="1"/>
        <end position="14"/>
    </location>
</feature>
<feature type="compositionally biased region" description="Low complexity" evidence="4">
    <location>
        <begin position="15"/>
        <end position="35"/>
    </location>
</feature>
<dbReference type="OrthoDB" id="418595at2759"/>
<dbReference type="AlphaFoldDB" id="A0A1E4TNV1"/>
<dbReference type="SUPFAM" id="SSF54277">
    <property type="entry name" value="CAD &amp; PB1 domains"/>
    <property type="match status" value="1"/>
</dbReference>
<evidence type="ECO:0000256" key="2">
    <source>
        <dbReference type="PROSITE-ProRule" id="PRU00703"/>
    </source>
</evidence>
<dbReference type="PANTHER" id="PTHR48108">
    <property type="entry name" value="CBS DOMAIN-CONTAINING PROTEIN CBSX2, CHLOROPLASTIC"/>
    <property type="match status" value="1"/>
</dbReference>